<dbReference type="VEuPathDB" id="TriTrypDB:C3747_447g7"/>
<gene>
    <name evidence="2" type="ORF">C3747_447g7</name>
</gene>
<organism evidence="2 3">
    <name type="scientific">Trypanosoma cruzi</name>
    <dbReference type="NCBI Taxonomy" id="5693"/>
    <lineage>
        <taxon>Eukaryota</taxon>
        <taxon>Discoba</taxon>
        <taxon>Euglenozoa</taxon>
        <taxon>Kinetoplastea</taxon>
        <taxon>Metakinetoplastina</taxon>
        <taxon>Trypanosomatida</taxon>
        <taxon>Trypanosomatidae</taxon>
        <taxon>Trypanosoma</taxon>
        <taxon>Schizotrypanum</taxon>
    </lineage>
</organism>
<dbReference type="EMBL" id="PRFC01000447">
    <property type="protein sequence ID" value="PWU88046.1"/>
    <property type="molecule type" value="Genomic_DNA"/>
</dbReference>
<dbReference type="Proteomes" id="UP000246078">
    <property type="component" value="Unassembled WGS sequence"/>
</dbReference>
<dbReference type="VEuPathDB" id="TriTrypDB:TcG_03140"/>
<proteinExistence type="predicted"/>
<comment type="caution">
    <text evidence="2">The sequence shown here is derived from an EMBL/GenBank/DDBJ whole genome shotgun (WGS) entry which is preliminary data.</text>
</comment>
<dbReference type="InterPro" id="IPR026983">
    <property type="entry name" value="DHC"/>
</dbReference>
<dbReference type="VEuPathDB" id="TriTrypDB:TCDM_01279"/>
<dbReference type="VEuPathDB" id="TriTrypDB:TcCLB.508879.30"/>
<dbReference type="VEuPathDB" id="TriTrypDB:C4B63_8g33"/>
<protein>
    <submittedName>
        <fullName evidence="2">Putative dynein heavy chain</fullName>
    </submittedName>
</protein>
<dbReference type="VEuPathDB" id="TriTrypDB:Tc_MARK_1033"/>
<dbReference type="GO" id="GO:0045505">
    <property type="term" value="F:dynein intermediate chain binding"/>
    <property type="evidence" value="ECO:0007669"/>
    <property type="project" value="InterPro"/>
</dbReference>
<name>A0A2V2UXR4_TRYCR</name>
<accession>A0A2V2UXR4</accession>
<dbReference type="GO" id="GO:0030286">
    <property type="term" value="C:dynein complex"/>
    <property type="evidence" value="ECO:0007669"/>
    <property type="project" value="InterPro"/>
</dbReference>
<dbReference type="GO" id="GO:0007018">
    <property type="term" value="P:microtubule-based movement"/>
    <property type="evidence" value="ECO:0007669"/>
    <property type="project" value="InterPro"/>
</dbReference>
<dbReference type="InterPro" id="IPR013602">
    <property type="entry name" value="Dynein_heavy_linker"/>
</dbReference>
<dbReference type="Gene3D" id="1.20.140.100">
    <property type="entry name" value="Dynein heavy chain, N-terminal domain 2"/>
    <property type="match status" value="1"/>
</dbReference>
<evidence type="ECO:0000313" key="3">
    <source>
        <dbReference type="Proteomes" id="UP000246078"/>
    </source>
</evidence>
<dbReference type="AlphaFoldDB" id="A0A2V2UXR4"/>
<dbReference type="Pfam" id="PF08393">
    <property type="entry name" value="DHC_N2"/>
    <property type="match status" value="1"/>
</dbReference>
<evidence type="ECO:0000313" key="2">
    <source>
        <dbReference type="EMBL" id="PWU88046.1"/>
    </source>
</evidence>
<dbReference type="VEuPathDB" id="TriTrypDB:TCSYLVIO_002312"/>
<dbReference type="GO" id="GO:0051959">
    <property type="term" value="F:dynein light intermediate chain binding"/>
    <property type="evidence" value="ECO:0007669"/>
    <property type="project" value="InterPro"/>
</dbReference>
<dbReference type="VEuPathDB" id="TriTrypDB:TcCL_NonESM00842"/>
<reference evidence="2 3" key="1">
    <citation type="journal article" date="2018" name="Microb. Genom.">
        <title>Expanding an expanded genome: long-read sequencing of Trypanosoma cruzi.</title>
        <authorList>
            <person name="Berna L."/>
            <person name="Rodriguez M."/>
            <person name="Chiribao M.L."/>
            <person name="Parodi-Talice A."/>
            <person name="Pita S."/>
            <person name="Rijo G."/>
            <person name="Alvarez-Valin F."/>
            <person name="Robello C."/>
        </authorList>
    </citation>
    <scope>NUCLEOTIDE SEQUENCE [LARGE SCALE GENOMIC DNA]</scope>
    <source>
        <strain evidence="2 3">TCC</strain>
    </source>
</reference>
<dbReference type="Gene3D" id="1.10.287.2620">
    <property type="match status" value="1"/>
</dbReference>
<feature type="domain" description="Dynein heavy chain linker" evidence="1">
    <location>
        <begin position="101"/>
        <end position="332"/>
    </location>
</feature>
<dbReference type="PANTHER" id="PTHR45703">
    <property type="entry name" value="DYNEIN HEAVY CHAIN"/>
    <property type="match status" value="1"/>
</dbReference>
<evidence type="ECO:0000259" key="1">
    <source>
        <dbReference type="Pfam" id="PF08393"/>
    </source>
</evidence>
<dbReference type="PANTHER" id="PTHR45703:SF36">
    <property type="entry name" value="DYNEIN HEAVY CHAIN, CYTOPLASMIC"/>
    <property type="match status" value="1"/>
</dbReference>
<dbReference type="InterPro" id="IPR042222">
    <property type="entry name" value="Dynein_2_N"/>
</dbReference>
<dbReference type="VEuPathDB" id="TriTrypDB:TcBrA4_0106430"/>
<sequence>MSLRIVFDEARLQAEAFIEENLFVHTRTLEESVASVDEECLGIRQIISGDEFAILTDNIAPIIQYLEDVKIKIAELEETEKQFTRYAKLFDAPAIDWSSFNEMANFVSLRYETWTLLDNFIRNREQWFTCPLNELDTRAMEDQVNAMVRQAVAINRQVQEKGCEEEVTPHLLLELQAIRNSMQVIHDCGNKHMTPAHWNIVLKAATGSDNRFHEGLNLQTLQEYNIMDHKDILAEQSGYATGEWKIVNDLEKIKQTWNGLSFETIPYKNREGVFILTQLEDVIQQLDDHQIELQTIMASRFVAPVRERVEEWIRNLRLVDDVIDEWITLQKKLDVFGVYIFLG</sequence>